<feature type="domain" description="Dit-like phage tail protein N-terminal" evidence="2">
    <location>
        <begin position="30"/>
        <end position="158"/>
    </location>
</feature>
<name>A0A411WM85_9GAMM</name>
<dbReference type="InterPro" id="IPR048494">
    <property type="entry name" value="Dit-like_N"/>
</dbReference>
<dbReference type="KEGG" id="prag:EKN56_13320"/>
<accession>A0A411WM85</accession>
<dbReference type="RefSeq" id="WP_130592226.1">
    <property type="nucleotide sequence ID" value="NZ_CP034752.1"/>
</dbReference>
<organism evidence="3 4">
    <name type="scientific">Limnobaculum zhutongyuii</name>
    <dbReference type="NCBI Taxonomy" id="2498113"/>
    <lineage>
        <taxon>Bacteria</taxon>
        <taxon>Pseudomonadati</taxon>
        <taxon>Pseudomonadota</taxon>
        <taxon>Gammaproteobacteria</taxon>
        <taxon>Enterobacterales</taxon>
        <taxon>Budviciaceae</taxon>
        <taxon>Limnobaculum</taxon>
    </lineage>
</organism>
<protein>
    <recommendedName>
        <fullName evidence="2">Dit-like phage tail protein N-terminal domain-containing protein</fullName>
    </recommendedName>
</protein>
<dbReference type="AlphaFoldDB" id="A0A411WM85"/>
<evidence type="ECO:0000259" key="2">
    <source>
        <dbReference type="Pfam" id="PF21821"/>
    </source>
</evidence>
<dbReference type="Proteomes" id="UP000293154">
    <property type="component" value="Chromosome"/>
</dbReference>
<gene>
    <name evidence="3" type="ORF">EKN56_13320</name>
</gene>
<evidence type="ECO:0000256" key="1">
    <source>
        <dbReference type="SAM" id="MobiDB-lite"/>
    </source>
</evidence>
<sequence>MSATWGILIKKIMSNTDVVTLNNEYINMEFDVVTSEEHTWTSEVTSNPVEYGEPVCDHVQRKADTLTLSGVISNASLQRWRGYIWEKISELLNRESNVQIAFDQFRKIMDDKQPVTVYTRYRNYPDMVMTSLSIPRKNEDGDAIEFSASFTHIKRVTTLLVDSEEAGISPEQSDTPETGQKSSGKQNRGKEQPVSVDNETAKKADEAYNSGSCGVGGSCSVPDDNVNDPHA</sequence>
<keyword evidence="4" id="KW-1185">Reference proteome</keyword>
<reference evidence="3 4" key="1">
    <citation type="submission" date="2019-03" db="EMBL/GenBank/DDBJ databases">
        <title>Pragia sp. nov. isolated from the gut tract of Carduelis flavirostris.</title>
        <authorList>
            <person name="Ge Y."/>
        </authorList>
    </citation>
    <scope>NUCLEOTIDE SEQUENCE [LARGE SCALE GENOMIC DNA]</scope>
    <source>
        <strain evidence="3 4">CF-458</strain>
    </source>
</reference>
<dbReference type="EMBL" id="CP034752">
    <property type="protein sequence ID" value="QBH97292.1"/>
    <property type="molecule type" value="Genomic_DNA"/>
</dbReference>
<dbReference type="OrthoDB" id="2969869at2"/>
<evidence type="ECO:0000313" key="4">
    <source>
        <dbReference type="Proteomes" id="UP000293154"/>
    </source>
</evidence>
<proteinExistence type="predicted"/>
<dbReference type="Pfam" id="PF21821">
    <property type="entry name" value="Dit_like"/>
    <property type="match status" value="1"/>
</dbReference>
<evidence type="ECO:0000313" key="3">
    <source>
        <dbReference type="EMBL" id="QBH97292.1"/>
    </source>
</evidence>
<feature type="compositionally biased region" description="Polar residues" evidence="1">
    <location>
        <begin position="170"/>
        <end position="186"/>
    </location>
</feature>
<feature type="region of interest" description="Disordered" evidence="1">
    <location>
        <begin position="164"/>
        <end position="231"/>
    </location>
</feature>